<accession>A0AAV2RGQ5</accession>
<protein>
    <recommendedName>
        <fullName evidence="8">Proton-coupled folate transporter</fullName>
    </recommendedName>
</protein>
<feature type="transmembrane region" description="Helical" evidence="5">
    <location>
        <begin position="449"/>
        <end position="468"/>
    </location>
</feature>
<dbReference type="InterPro" id="IPR011701">
    <property type="entry name" value="MFS"/>
</dbReference>
<dbReference type="Proteomes" id="UP001497623">
    <property type="component" value="Unassembled WGS sequence"/>
</dbReference>
<reference evidence="6 7" key="1">
    <citation type="submission" date="2024-05" db="EMBL/GenBank/DDBJ databases">
        <authorList>
            <person name="Wallberg A."/>
        </authorList>
    </citation>
    <scope>NUCLEOTIDE SEQUENCE [LARGE SCALE GENOMIC DNA]</scope>
</reference>
<sequence length="486" mass="53774">MLIMPVSEKMPLLKNNVDSKSDQKEKKEGLCSSFGKFMRSIQVEPVVLCTAFGVGIDNVFLTILFVDKVCDVQLNYSAEVCTNLDSGDYPDQENEVQKLVSLYGMYKHFVEFLPMIFGILLLSGWSESHGLKTPLIIANSGYLVKCICLMACSHWWFLSPNYVLWSILPVGMTGGMGALFMCIYSFIGLTVDEKSRTTRMSMIVVIEYSAAAVGSVLGDFIFQKYRYFGVFAVQAICFLICVLYIMIFLDNPIPKQQTNEVKASKSLVSGMKNTLTVAFKKREDGGRAKVISHIAVIAIYICMMAVSNFYILYTRKMFDWEYEDNSFWSAFSIPCGVIGALVFLPFLSSVLKMEDSLLSFTGFISAMFNYTLQATAPRGWVMYLASAIGVCSSIVCPAARSALSKTVGSEEVAAVFAVVSLAESLVPLLDNPIFTGIYYYTVDSFSGTVFAMAAVLACIGACIETWVYTRYPEKKSGSISPNANPY</sequence>
<feature type="transmembrane region" description="Helical" evidence="5">
    <location>
        <begin position="411"/>
        <end position="429"/>
    </location>
</feature>
<dbReference type="SUPFAM" id="SSF103473">
    <property type="entry name" value="MFS general substrate transporter"/>
    <property type="match status" value="1"/>
</dbReference>
<dbReference type="EMBL" id="CAXKWB010021888">
    <property type="protein sequence ID" value="CAL4123837.1"/>
    <property type="molecule type" value="Genomic_DNA"/>
</dbReference>
<feature type="transmembrane region" description="Helical" evidence="5">
    <location>
        <begin position="356"/>
        <end position="374"/>
    </location>
</feature>
<feature type="transmembrane region" description="Helical" evidence="5">
    <location>
        <begin position="163"/>
        <end position="189"/>
    </location>
</feature>
<feature type="transmembrane region" description="Helical" evidence="5">
    <location>
        <begin position="290"/>
        <end position="313"/>
    </location>
</feature>
<dbReference type="InterPro" id="IPR036259">
    <property type="entry name" value="MFS_trans_sf"/>
</dbReference>
<feature type="transmembrane region" description="Helical" evidence="5">
    <location>
        <begin position="380"/>
        <end position="399"/>
    </location>
</feature>
<feature type="transmembrane region" description="Helical" evidence="5">
    <location>
        <begin position="228"/>
        <end position="249"/>
    </location>
</feature>
<keyword evidence="3 5" id="KW-1133">Transmembrane helix</keyword>
<organism evidence="6 7">
    <name type="scientific">Meganyctiphanes norvegica</name>
    <name type="common">Northern krill</name>
    <name type="synonym">Thysanopoda norvegica</name>
    <dbReference type="NCBI Taxonomy" id="48144"/>
    <lineage>
        <taxon>Eukaryota</taxon>
        <taxon>Metazoa</taxon>
        <taxon>Ecdysozoa</taxon>
        <taxon>Arthropoda</taxon>
        <taxon>Crustacea</taxon>
        <taxon>Multicrustacea</taxon>
        <taxon>Malacostraca</taxon>
        <taxon>Eumalacostraca</taxon>
        <taxon>Eucarida</taxon>
        <taxon>Euphausiacea</taxon>
        <taxon>Euphausiidae</taxon>
        <taxon>Meganyctiphanes</taxon>
    </lineage>
</organism>
<evidence type="ECO:0000256" key="5">
    <source>
        <dbReference type="SAM" id="Phobius"/>
    </source>
</evidence>
<feature type="transmembrane region" description="Helical" evidence="5">
    <location>
        <begin position="201"/>
        <end position="222"/>
    </location>
</feature>
<evidence type="ECO:0000256" key="1">
    <source>
        <dbReference type="ARBA" id="ARBA00004141"/>
    </source>
</evidence>
<dbReference type="GO" id="GO:0022857">
    <property type="term" value="F:transmembrane transporter activity"/>
    <property type="evidence" value="ECO:0007669"/>
    <property type="project" value="InterPro"/>
</dbReference>
<comment type="subcellular location">
    <subcellularLocation>
        <location evidence="1">Membrane</location>
        <topology evidence="1">Multi-pass membrane protein</topology>
    </subcellularLocation>
</comment>
<dbReference type="GO" id="GO:0016020">
    <property type="term" value="C:membrane"/>
    <property type="evidence" value="ECO:0007669"/>
    <property type="project" value="UniProtKB-SubCell"/>
</dbReference>
<feature type="transmembrane region" description="Helical" evidence="5">
    <location>
        <begin position="46"/>
        <end position="66"/>
    </location>
</feature>
<dbReference type="AlphaFoldDB" id="A0AAV2RGQ5"/>
<evidence type="ECO:0000256" key="3">
    <source>
        <dbReference type="ARBA" id="ARBA00022989"/>
    </source>
</evidence>
<feature type="transmembrane region" description="Helical" evidence="5">
    <location>
        <begin position="105"/>
        <end position="123"/>
    </location>
</feature>
<feature type="transmembrane region" description="Helical" evidence="5">
    <location>
        <begin position="325"/>
        <end position="344"/>
    </location>
</feature>
<dbReference type="PANTHER" id="PTHR23507">
    <property type="entry name" value="ZGC:174356"/>
    <property type="match status" value="1"/>
</dbReference>
<evidence type="ECO:0008006" key="8">
    <source>
        <dbReference type="Google" id="ProtNLM"/>
    </source>
</evidence>
<keyword evidence="7" id="KW-1185">Reference proteome</keyword>
<dbReference type="PANTHER" id="PTHR23507:SF1">
    <property type="entry name" value="FI18259P1-RELATED"/>
    <property type="match status" value="1"/>
</dbReference>
<evidence type="ECO:0000256" key="2">
    <source>
        <dbReference type="ARBA" id="ARBA00022692"/>
    </source>
</evidence>
<keyword evidence="2 5" id="KW-0812">Transmembrane</keyword>
<proteinExistence type="predicted"/>
<gene>
    <name evidence="6" type="ORF">MNOR_LOCUS24136</name>
</gene>
<feature type="non-terminal residue" evidence="6">
    <location>
        <position position="486"/>
    </location>
</feature>
<feature type="transmembrane region" description="Helical" evidence="5">
    <location>
        <begin position="135"/>
        <end position="157"/>
    </location>
</feature>
<keyword evidence="4 5" id="KW-0472">Membrane</keyword>
<evidence type="ECO:0000313" key="6">
    <source>
        <dbReference type="EMBL" id="CAL4123837.1"/>
    </source>
</evidence>
<evidence type="ECO:0000256" key="4">
    <source>
        <dbReference type="ARBA" id="ARBA00023136"/>
    </source>
</evidence>
<dbReference type="Gene3D" id="1.20.1250.20">
    <property type="entry name" value="MFS general substrate transporter like domains"/>
    <property type="match status" value="1"/>
</dbReference>
<dbReference type="Pfam" id="PF07690">
    <property type="entry name" value="MFS_1"/>
    <property type="match status" value="1"/>
</dbReference>
<evidence type="ECO:0000313" key="7">
    <source>
        <dbReference type="Proteomes" id="UP001497623"/>
    </source>
</evidence>
<name>A0AAV2RGQ5_MEGNR</name>
<comment type="caution">
    <text evidence="6">The sequence shown here is derived from an EMBL/GenBank/DDBJ whole genome shotgun (WGS) entry which is preliminary data.</text>
</comment>